<keyword evidence="3" id="KW-0472">Membrane</keyword>
<comment type="subcellular location">
    <subcellularLocation>
        <location evidence="1">Membrane</location>
    </subcellularLocation>
</comment>
<dbReference type="PANTHER" id="PTHR47985">
    <property type="entry name" value="OS07G0668900 PROTEIN"/>
    <property type="match status" value="1"/>
</dbReference>
<evidence type="ECO:0000313" key="5">
    <source>
        <dbReference type="Proteomes" id="UP000000763"/>
    </source>
</evidence>
<proteinExistence type="predicted"/>
<keyword evidence="2" id="KW-0418">Kinase</keyword>
<accession>Q0D5E8</accession>
<dbReference type="PANTHER" id="PTHR47985:SF44">
    <property type="entry name" value="SERINE_THREONINE-PROTEIN KINASE PBS1"/>
    <property type="match status" value="1"/>
</dbReference>
<reference evidence="4 5" key="1">
    <citation type="journal article" date="2005" name="Nature">
        <title>The map-based sequence of the rice genome.</title>
        <authorList>
            <consortium name="International rice genome sequencing project (IRGSP)"/>
            <person name="Matsumoto T."/>
            <person name="Wu J."/>
            <person name="Kanamori H."/>
            <person name="Katayose Y."/>
            <person name="Fujisawa M."/>
            <person name="Namiki N."/>
            <person name="Mizuno H."/>
            <person name="Yamamoto K."/>
            <person name="Antonio B.A."/>
            <person name="Baba T."/>
            <person name="Sakata K."/>
            <person name="Nagamura Y."/>
            <person name="Aoki H."/>
            <person name="Arikawa K."/>
            <person name="Arita K."/>
            <person name="Bito T."/>
            <person name="Chiden Y."/>
            <person name="Fujitsuka N."/>
            <person name="Fukunaka R."/>
            <person name="Hamada M."/>
            <person name="Harada C."/>
            <person name="Hayashi A."/>
            <person name="Hijishita S."/>
            <person name="Honda M."/>
            <person name="Hosokawa S."/>
            <person name="Ichikawa Y."/>
            <person name="Idonuma A."/>
            <person name="Iijima M."/>
            <person name="Ikeda M."/>
            <person name="Ikeno M."/>
            <person name="Ito K."/>
            <person name="Ito S."/>
            <person name="Ito T."/>
            <person name="Ito Y."/>
            <person name="Ito Y."/>
            <person name="Iwabuchi A."/>
            <person name="Kamiya K."/>
            <person name="Karasawa W."/>
            <person name="Kurita K."/>
            <person name="Katagiri S."/>
            <person name="Kikuta A."/>
            <person name="Kobayashi H."/>
            <person name="Kobayashi N."/>
            <person name="Machita K."/>
            <person name="Maehara T."/>
            <person name="Masukawa M."/>
            <person name="Mizubayashi T."/>
            <person name="Mukai Y."/>
            <person name="Nagasaki H."/>
            <person name="Nagata Y."/>
            <person name="Naito S."/>
            <person name="Nakashima M."/>
            <person name="Nakama Y."/>
            <person name="Nakamichi Y."/>
            <person name="Nakamura M."/>
            <person name="Meguro A."/>
            <person name="Negishi M."/>
            <person name="Ohta I."/>
            <person name="Ohta T."/>
            <person name="Okamoto M."/>
            <person name="Ono N."/>
            <person name="Saji S."/>
            <person name="Sakaguchi M."/>
            <person name="Sakai K."/>
            <person name="Shibata M."/>
            <person name="Shimokawa T."/>
            <person name="Song J."/>
            <person name="Takazaki Y."/>
            <person name="Terasawa K."/>
            <person name="Tsugane M."/>
            <person name="Tsuji K."/>
            <person name="Ueda S."/>
            <person name="Waki K."/>
            <person name="Yamagata H."/>
            <person name="Yamamoto M."/>
            <person name="Yamamoto S."/>
            <person name="Yamane H."/>
            <person name="Yoshiki S."/>
            <person name="Yoshihara R."/>
            <person name="Yukawa K."/>
            <person name="Zhong H."/>
            <person name="Yano M."/>
            <person name="Yuan Q."/>
            <person name="Ouyang S."/>
            <person name="Liu J."/>
            <person name="Jones K.M."/>
            <person name="Gansberger K."/>
            <person name="Moffat K."/>
            <person name="Hill J."/>
            <person name="Bera J."/>
            <person name="Fadrosh D."/>
            <person name="Jin S."/>
            <person name="Johri S."/>
            <person name="Kim M."/>
            <person name="Overton L."/>
            <person name="Reardon M."/>
            <person name="Tsitrin T."/>
            <person name="Vuong H."/>
            <person name="Weaver B."/>
            <person name="Ciecko A."/>
            <person name="Tallon L."/>
            <person name="Jackson J."/>
            <person name="Pai G."/>
            <person name="Aken S.V."/>
            <person name="Utterback T."/>
            <person name="Reidmuller S."/>
            <person name="Feldblyum T."/>
            <person name="Hsiao J."/>
            <person name="Zismann V."/>
            <person name="Iobst S."/>
            <person name="de Vazeille A.R."/>
            <person name="Buell C.R."/>
            <person name="Ying K."/>
            <person name="Li Y."/>
            <person name="Lu T."/>
            <person name="Huang Y."/>
            <person name="Zhao Q."/>
            <person name="Feng Q."/>
            <person name="Zhang L."/>
            <person name="Zhu J."/>
            <person name="Weng Q."/>
            <person name="Mu J."/>
            <person name="Lu Y."/>
            <person name="Fan D."/>
            <person name="Liu Y."/>
            <person name="Guan J."/>
            <person name="Zhang Y."/>
            <person name="Yu S."/>
            <person name="Liu X."/>
            <person name="Zhang Y."/>
            <person name="Hong G."/>
            <person name="Han B."/>
            <person name="Choisne N."/>
            <person name="Demange N."/>
            <person name="Orjeda G."/>
            <person name="Samain S."/>
            <person name="Cattolico L."/>
            <person name="Pelletier E."/>
            <person name="Couloux A."/>
            <person name="Segurens B."/>
            <person name="Wincker P."/>
            <person name="D'Hont A."/>
            <person name="Scarpelli C."/>
            <person name="Weissenbach J."/>
            <person name="Salanoubat M."/>
            <person name="Quetier F."/>
            <person name="Yu Y."/>
            <person name="Kim H.R."/>
            <person name="Rambo T."/>
            <person name="Currie J."/>
            <person name="Collura K."/>
            <person name="Luo M."/>
            <person name="Yang T."/>
            <person name="Ammiraju J.S.S."/>
            <person name="Engler F."/>
            <person name="Soderlund C."/>
            <person name="Wing R.A."/>
            <person name="Palmer L.E."/>
            <person name="de la Bastide M."/>
            <person name="Spiegel L."/>
            <person name="Nascimento L."/>
            <person name="Zutavern T."/>
            <person name="O'Shaughnessy A."/>
            <person name="Dike S."/>
            <person name="Dedhia N."/>
            <person name="Preston R."/>
            <person name="Balija V."/>
            <person name="McCombie W.R."/>
            <person name="Chow T."/>
            <person name="Chen H."/>
            <person name="Chung M."/>
            <person name="Chen C."/>
            <person name="Shaw J."/>
            <person name="Wu H."/>
            <person name="Hsiao K."/>
            <person name="Chao Y."/>
            <person name="Chu M."/>
            <person name="Cheng C."/>
            <person name="Hour A."/>
            <person name="Lee P."/>
            <person name="Lin S."/>
            <person name="Lin Y."/>
            <person name="Liou J."/>
            <person name="Liu S."/>
            <person name="Hsing Y."/>
            <person name="Raghuvanshi S."/>
            <person name="Mohanty A."/>
            <person name="Bharti A.K."/>
            <person name="Gaur A."/>
            <person name="Gupta V."/>
            <person name="Kumar D."/>
            <person name="Ravi V."/>
            <person name="Vij S."/>
            <person name="Kapur A."/>
            <person name="Khurana P."/>
            <person name="Khurana P."/>
            <person name="Khurana J.P."/>
            <person name="Tyagi A.K."/>
            <person name="Gaikwad K."/>
            <person name="Singh A."/>
            <person name="Dalal V."/>
            <person name="Srivastava S."/>
            <person name="Dixit A."/>
            <person name="Pal A.K."/>
            <person name="Ghazi I.A."/>
            <person name="Yadav M."/>
            <person name="Pandit A."/>
            <person name="Bhargava A."/>
            <person name="Sureshbabu K."/>
            <person name="Batra K."/>
            <person name="Sharma T.R."/>
            <person name="Mohapatra T."/>
            <person name="Singh N.K."/>
            <person name="Messing J."/>
            <person name="Nelson A.B."/>
            <person name="Fuks G."/>
            <person name="Kavchok S."/>
            <person name="Keizer G."/>
            <person name="Linton E."/>
            <person name="Llaca V."/>
            <person name="Song R."/>
            <person name="Tanyolac B."/>
            <person name="Young S."/>
            <person name="Ho-Il K."/>
            <person name="Hahn J.H."/>
            <person name="Sangsakoo G."/>
            <person name="Vanavichit A."/>
            <person name="de Mattos Luiz.A.T."/>
            <person name="Zimmer P.D."/>
            <person name="Malone G."/>
            <person name="Dellagostin O."/>
            <person name="de Oliveira A.C."/>
            <person name="Bevan M."/>
            <person name="Bancroft I."/>
            <person name="Minx P."/>
            <person name="Cordum H."/>
            <person name="Wilson R."/>
            <person name="Cheng Z."/>
            <person name="Jin W."/>
            <person name="Jiang J."/>
            <person name="Leong S.A."/>
            <person name="Iwama H."/>
            <person name="Gojobori T."/>
            <person name="Itoh T."/>
            <person name="Niimura Y."/>
            <person name="Fujii Y."/>
            <person name="Habara T."/>
            <person name="Sakai H."/>
            <person name="Sato Y."/>
            <person name="Wilson G."/>
            <person name="Kumar K."/>
            <person name="McCouch S."/>
            <person name="Juretic N."/>
            <person name="Hoen D."/>
            <person name="Wright S."/>
            <person name="Bruskiewich R."/>
            <person name="Bureau T."/>
            <person name="Miyao A."/>
            <person name="Hirochika H."/>
            <person name="Nishikawa T."/>
            <person name="Kadowaki K."/>
            <person name="Sugiura M."/>
            <person name="Burr B."/>
            <person name="Sasaki T."/>
        </authorList>
    </citation>
    <scope>NUCLEOTIDE SEQUENCE [LARGE SCALE GENOMIC DNA]</scope>
    <source>
        <strain evidence="5">cv. Nipponbare</strain>
    </source>
</reference>
<sequence>FFSWKRNCSSRPRAEQHLVRWATSQLYDIDAISKMVDPSIRGQCSEKALSRFVDIISSCIQVRYLILPSTPRWIGVADLIPLMQHEPEFRPSMSEVVQDLTRMVSDATKASM</sequence>
<gene>
    <name evidence="4" type="ordered locus">Os07g0565400</name>
</gene>
<evidence type="ECO:0000313" key="4">
    <source>
        <dbReference type="EMBL" id="BAF21925.2"/>
    </source>
</evidence>
<keyword evidence="2" id="KW-0808">Transferase</keyword>
<dbReference type="Proteomes" id="UP000000763">
    <property type="component" value="Chromosome 7"/>
</dbReference>
<name>Q0D5E8_ORYSJ</name>
<organism evidence="4 5">
    <name type="scientific">Oryza sativa subsp. japonica</name>
    <name type="common">Rice</name>
    <dbReference type="NCBI Taxonomy" id="39947"/>
    <lineage>
        <taxon>Eukaryota</taxon>
        <taxon>Viridiplantae</taxon>
        <taxon>Streptophyta</taxon>
        <taxon>Embryophyta</taxon>
        <taxon>Tracheophyta</taxon>
        <taxon>Spermatophyta</taxon>
        <taxon>Magnoliopsida</taxon>
        <taxon>Liliopsida</taxon>
        <taxon>Poales</taxon>
        <taxon>Poaceae</taxon>
        <taxon>BOP clade</taxon>
        <taxon>Oryzoideae</taxon>
        <taxon>Oryzeae</taxon>
        <taxon>Oryzinae</taxon>
        <taxon>Oryza</taxon>
        <taxon>Oryza sativa</taxon>
    </lineage>
</organism>
<dbReference type="KEGG" id="dosa:Os07g0565400"/>
<keyword evidence="2" id="KW-0723">Serine/threonine-protein kinase</keyword>
<feature type="non-terminal residue" evidence="4">
    <location>
        <position position="1"/>
    </location>
</feature>
<dbReference type="EMBL" id="AP008213">
    <property type="protein sequence ID" value="BAF21925.2"/>
    <property type="molecule type" value="Genomic_DNA"/>
</dbReference>
<dbReference type="AlphaFoldDB" id="Q0D5E8"/>
<reference evidence="5" key="2">
    <citation type="journal article" date="2008" name="Nucleic Acids Res.">
        <title>The rice annotation project database (RAP-DB): 2008 update.</title>
        <authorList>
            <consortium name="The rice annotation project (RAP)"/>
        </authorList>
    </citation>
    <scope>GENOME REANNOTATION</scope>
    <source>
        <strain evidence="5">cv. Nipponbare</strain>
    </source>
</reference>
<dbReference type="Gene3D" id="1.10.510.10">
    <property type="entry name" value="Transferase(Phosphotransferase) domain 1"/>
    <property type="match status" value="1"/>
</dbReference>
<protein>
    <submittedName>
        <fullName evidence="4">Os07g0565400 protein</fullName>
    </submittedName>
</protein>
<evidence type="ECO:0000256" key="1">
    <source>
        <dbReference type="ARBA" id="ARBA00004370"/>
    </source>
</evidence>
<dbReference type="GO" id="GO:0016020">
    <property type="term" value="C:membrane"/>
    <property type="evidence" value="ECO:0007669"/>
    <property type="project" value="UniProtKB-SubCell"/>
</dbReference>
<evidence type="ECO:0000256" key="3">
    <source>
        <dbReference type="ARBA" id="ARBA00023136"/>
    </source>
</evidence>
<dbReference type="GO" id="GO:0004674">
    <property type="term" value="F:protein serine/threonine kinase activity"/>
    <property type="evidence" value="ECO:0007669"/>
    <property type="project" value="UniProtKB-KW"/>
</dbReference>
<evidence type="ECO:0000256" key="2">
    <source>
        <dbReference type="ARBA" id="ARBA00022527"/>
    </source>
</evidence>